<keyword evidence="2" id="KW-1185">Reference proteome</keyword>
<sequence length="109" mass="12315">MNGWRLRSLRRRVRGECWRKAAVAGKVEADAEEEDAGDGDTLTTMATFDWKKSPPQLTSMATFDCPPRNRHAERVNETDLLDESERCRVTMAEEEGPYLRGRGGLTGGW</sequence>
<dbReference type="EMBL" id="CAMGYJ010000010">
    <property type="protein sequence ID" value="CAI0550469.1"/>
    <property type="molecule type" value="Genomic_DNA"/>
</dbReference>
<dbReference type="AlphaFoldDB" id="A0AAV0QY79"/>
<organism evidence="1 2">
    <name type="scientific">Linum tenue</name>
    <dbReference type="NCBI Taxonomy" id="586396"/>
    <lineage>
        <taxon>Eukaryota</taxon>
        <taxon>Viridiplantae</taxon>
        <taxon>Streptophyta</taxon>
        <taxon>Embryophyta</taxon>
        <taxon>Tracheophyta</taxon>
        <taxon>Spermatophyta</taxon>
        <taxon>Magnoliopsida</taxon>
        <taxon>eudicotyledons</taxon>
        <taxon>Gunneridae</taxon>
        <taxon>Pentapetalae</taxon>
        <taxon>rosids</taxon>
        <taxon>fabids</taxon>
        <taxon>Malpighiales</taxon>
        <taxon>Linaceae</taxon>
        <taxon>Linum</taxon>
    </lineage>
</organism>
<evidence type="ECO:0000313" key="1">
    <source>
        <dbReference type="EMBL" id="CAI0550469.1"/>
    </source>
</evidence>
<name>A0AAV0QY79_9ROSI</name>
<dbReference type="Proteomes" id="UP001154282">
    <property type="component" value="Unassembled WGS sequence"/>
</dbReference>
<reference evidence="1" key="1">
    <citation type="submission" date="2022-08" db="EMBL/GenBank/DDBJ databases">
        <authorList>
            <person name="Gutierrez-Valencia J."/>
        </authorList>
    </citation>
    <scope>NUCLEOTIDE SEQUENCE</scope>
</reference>
<proteinExistence type="predicted"/>
<gene>
    <name evidence="1" type="ORF">LITE_LOCUS45552</name>
</gene>
<protein>
    <submittedName>
        <fullName evidence="1">Uncharacterized protein</fullName>
    </submittedName>
</protein>
<evidence type="ECO:0000313" key="2">
    <source>
        <dbReference type="Proteomes" id="UP001154282"/>
    </source>
</evidence>
<accession>A0AAV0QY79</accession>
<comment type="caution">
    <text evidence="1">The sequence shown here is derived from an EMBL/GenBank/DDBJ whole genome shotgun (WGS) entry which is preliminary data.</text>
</comment>